<keyword evidence="3" id="KW-1185">Reference proteome</keyword>
<dbReference type="EMBL" id="JABSTR010000009">
    <property type="protein sequence ID" value="KAH9379051.1"/>
    <property type="molecule type" value="Genomic_DNA"/>
</dbReference>
<organism evidence="2 3">
    <name type="scientific">Haemaphysalis longicornis</name>
    <name type="common">Bush tick</name>
    <dbReference type="NCBI Taxonomy" id="44386"/>
    <lineage>
        <taxon>Eukaryota</taxon>
        <taxon>Metazoa</taxon>
        <taxon>Ecdysozoa</taxon>
        <taxon>Arthropoda</taxon>
        <taxon>Chelicerata</taxon>
        <taxon>Arachnida</taxon>
        <taxon>Acari</taxon>
        <taxon>Parasitiformes</taxon>
        <taxon>Ixodida</taxon>
        <taxon>Ixodoidea</taxon>
        <taxon>Ixodidae</taxon>
        <taxon>Haemaphysalinae</taxon>
        <taxon>Haemaphysalis</taxon>
    </lineage>
</organism>
<gene>
    <name evidence="2" type="ORF">HPB48_020847</name>
</gene>
<dbReference type="AlphaFoldDB" id="A0A9J6GV25"/>
<evidence type="ECO:0000313" key="3">
    <source>
        <dbReference type="Proteomes" id="UP000821853"/>
    </source>
</evidence>
<sequence length="158" mass="17295">MSSYSAKLSGIILSDITKEMVIDIHSELSRANRAEAPNNQSPEESAAYSTWGADSRLSDILHFVVVEIESSERCTEGTRSPKPAKFHMAVRNVNCNGHGAPRYLTRSSSRRGGGSSATRRNTTPISPGLPSRQKKTRRHWPKLCAASVVHHGAPVEKM</sequence>
<evidence type="ECO:0000256" key="1">
    <source>
        <dbReference type="SAM" id="MobiDB-lite"/>
    </source>
</evidence>
<dbReference type="Proteomes" id="UP000821853">
    <property type="component" value="Unassembled WGS sequence"/>
</dbReference>
<reference evidence="2 3" key="1">
    <citation type="journal article" date="2020" name="Cell">
        <title>Large-Scale Comparative Analyses of Tick Genomes Elucidate Their Genetic Diversity and Vector Capacities.</title>
        <authorList>
            <consortium name="Tick Genome and Microbiome Consortium (TIGMIC)"/>
            <person name="Jia N."/>
            <person name="Wang J."/>
            <person name="Shi W."/>
            <person name="Du L."/>
            <person name="Sun Y."/>
            <person name="Zhan W."/>
            <person name="Jiang J.F."/>
            <person name="Wang Q."/>
            <person name="Zhang B."/>
            <person name="Ji P."/>
            <person name="Bell-Sakyi L."/>
            <person name="Cui X.M."/>
            <person name="Yuan T.T."/>
            <person name="Jiang B.G."/>
            <person name="Yang W.F."/>
            <person name="Lam T.T."/>
            <person name="Chang Q.C."/>
            <person name="Ding S.J."/>
            <person name="Wang X.J."/>
            <person name="Zhu J.G."/>
            <person name="Ruan X.D."/>
            <person name="Zhao L."/>
            <person name="Wei J.T."/>
            <person name="Ye R.Z."/>
            <person name="Que T.C."/>
            <person name="Du C.H."/>
            <person name="Zhou Y.H."/>
            <person name="Cheng J.X."/>
            <person name="Dai P.F."/>
            <person name="Guo W.B."/>
            <person name="Han X.H."/>
            <person name="Huang E.J."/>
            <person name="Li L.F."/>
            <person name="Wei W."/>
            <person name="Gao Y.C."/>
            <person name="Liu J.Z."/>
            <person name="Shao H.Z."/>
            <person name="Wang X."/>
            <person name="Wang C.C."/>
            <person name="Yang T.C."/>
            <person name="Huo Q.B."/>
            <person name="Li W."/>
            <person name="Chen H.Y."/>
            <person name="Chen S.E."/>
            <person name="Zhou L.G."/>
            <person name="Ni X.B."/>
            <person name="Tian J.H."/>
            <person name="Sheng Y."/>
            <person name="Liu T."/>
            <person name="Pan Y.S."/>
            <person name="Xia L.Y."/>
            <person name="Li J."/>
            <person name="Zhao F."/>
            <person name="Cao W.C."/>
        </authorList>
    </citation>
    <scope>NUCLEOTIDE SEQUENCE [LARGE SCALE GENOMIC DNA]</scope>
    <source>
        <strain evidence="2">HaeL-2018</strain>
    </source>
</reference>
<feature type="region of interest" description="Disordered" evidence="1">
    <location>
        <begin position="96"/>
        <end position="139"/>
    </location>
</feature>
<accession>A0A9J6GV25</accession>
<comment type="caution">
    <text evidence="2">The sequence shown here is derived from an EMBL/GenBank/DDBJ whole genome shotgun (WGS) entry which is preliminary data.</text>
</comment>
<evidence type="ECO:0000313" key="2">
    <source>
        <dbReference type="EMBL" id="KAH9379051.1"/>
    </source>
</evidence>
<protein>
    <submittedName>
        <fullName evidence="2">Uncharacterized protein</fullName>
    </submittedName>
</protein>
<proteinExistence type="predicted"/>
<dbReference type="VEuPathDB" id="VectorBase:HLOH_061433"/>
<name>A0A9J6GV25_HAELO</name>